<dbReference type="Proteomes" id="UP000308092">
    <property type="component" value="Unassembled WGS sequence"/>
</dbReference>
<comment type="function">
    <text evidence="12">Mitochondrial intermembrane chaperone that participates in the import and insertion of some multi-pass transmembrane proteins into the mitochondrial inner membrane. Also required for the transfer of beta-barrel precursors from the TOM complex to the sorting and assembly machinery (SAM complex) of the outer membrane. Acts as a chaperone-like protein that protects the hydrophobic precursors from aggregation and guide them through the mitochondrial intermembrane space. The TIM8-TIM13 complex is non essential and only mediates the import of few proteins, while the predominant TIM9-TIM10 70 kDa complex is crucial and mediates the import of much more proteins.</text>
</comment>
<evidence type="ECO:0000313" key="20">
    <source>
        <dbReference type="Proteomes" id="UP000324241"/>
    </source>
</evidence>
<dbReference type="GO" id="GO:0045039">
    <property type="term" value="P:protein insertion into mitochondrial inner membrane"/>
    <property type="evidence" value="ECO:0007669"/>
    <property type="project" value="UniProtKB-ARBA"/>
</dbReference>
<comment type="domain">
    <text evidence="14">The twin CX3C motif contains 4 conserved Cys residues that form 2 disulfide bonds in the mitochondrial intermembrane space.</text>
</comment>
<evidence type="ECO:0000313" key="17">
    <source>
        <dbReference type="EMBL" id="KAA8650739.1"/>
    </source>
</evidence>
<gene>
    <name evidence="17" type="primary">TIM13</name>
    <name evidence="17" type="ORF">ATNIH1004_003428</name>
    <name evidence="18" type="ORF">EYZ11_005034</name>
</gene>
<evidence type="ECO:0000256" key="2">
    <source>
        <dbReference type="ARBA" id="ARBA00006720"/>
    </source>
</evidence>
<dbReference type="SUPFAM" id="SSF144122">
    <property type="entry name" value="Tim10-like"/>
    <property type="match status" value="1"/>
</dbReference>
<evidence type="ECO:0000256" key="5">
    <source>
        <dbReference type="ARBA" id="ARBA00022792"/>
    </source>
</evidence>
<dbReference type="EMBL" id="QUQM01000001">
    <property type="protein sequence ID" value="KAA8650739.1"/>
    <property type="molecule type" value="Genomic_DNA"/>
</dbReference>
<dbReference type="Pfam" id="PF02953">
    <property type="entry name" value="zf-Tim10_DDP"/>
    <property type="match status" value="1"/>
</dbReference>
<comment type="similarity">
    <text evidence="2 14">Belongs to the small Tim family.</text>
</comment>
<dbReference type="OrthoDB" id="7813104at2759"/>
<keyword evidence="9 14" id="KW-0496">Mitochondrion</keyword>
<comment type="subcellular location">
    <subcellularLocation>
        <location evidence="1 14">Mitochondrion inner membrane</location>
        <topology evidence="1 14">Peripheral membrane protein</topology>
        <orientation evidence="1 14">Intermembrane side</orientation>
    </subcellularLocation>
</comment>
<sequence length="115" mass="12351">MALFGSSSNNASSETQEVKTAIIKQLQQEAAMNNARNLIAKVNEHCFDSCIPAPGSSVSSQEQTCLSNCMEKYINLWNVASRTYIARVAQESKKMGGQDTVAMNSLATSPTDGSL</sequence>
<comment type="subunit">
    <text evidence="13">Heterohexamer; composed of 3 copies of TIM8 and 3 copies of TIM13, named soluble 70 kDa complex. Associates with the TIM22 complex, whose core is composed of TIM22 and TIM54. Interacts with the transmembrane regions of multi-pass transmembrane proteins in transit.</text>
</comment>
<reference evidence="17 20" key="2">
    <citation type="submission" date="2019-08" db="EMBL/GenBank/DDBJ databases">
        <title>The genome sequence of a newly discovered highly antifungal drug resistant Aspergillus species, Aspergillus tanneri NIH 1004.</title>
        <authorList>
            <person name="Mounaud S."/>
            <person name="Singh I."/>
            <person name="Joardar V."/>
            <person name="Pakala S."/>
            <person name="Pakala S."/>
            <person name="Venepally P."/>
            <person name="Chung J.K."/>
            <person name="Losada L."/>
            <person name="Nierman W.C."/>
        </authorList>
    </citation>
    <scope>NUCLEOTIDE SEQUENCE [LARGE SCALE GENOMIC DNA]</scope>
    <source>
        <strain evidence="17 20">NIH1004</strain>
    </source>
</reference>
<dbReference type="VEuPathDB" id="FungiDB:EYZ11_005034"/>
<keyword evidence="8 14" id="KW-0811">Translocation</keyword>
<evidence type="ECO:0000256" key="6">
    <source>
        <dbReference type="ARBA" id="ARBA00022833"/>
    </source>
</evidence>
<dbReference type="GO" id="GO:0005743">
    <property type="term" value="C:mitochondrial inner membrane"/>
    <property type="evidence" value="ECO:0007669"/>
    <property type="project" value="UniProtKB-SubCell"/>
</dbReference>
<evidence type="ECO:0000256" key="4">
    <source>
        <dbReference type="ARBA" id="ARBA00022723"/>
    </source>
</evidence>
<dbReference type="GO" id="GO:0042719">
    <property type="term" value="C:mitochondrial intermembrane space chaperone complex"/>
    <property type="evidence" value="ECO:0007669"/>
    <property type="project" value="UniProtKB-ARBA"/>
</dbReference>
<dbReference type="Proteomes" id="UP000324241">
    <property type="component" value="Unassembled WGS sequence"/>
</dbReference>
<organism evidence="18 19">
    <name type="scientific">Aspergillus tanneri</name>
    <dbReference type="NCBI Taxonomy" id="1220188"/>
    <lineage>
        <taxon>Eukaryota</taxon>
        <taxon>Fungi</taxon>
        <taxon>Dikarya</taxon>
        <taxon>Ascomycota</taxon>
        <taxon>Pezizomycotina</taxon>
        <taxon>Eurotiomycetes</taxon>
        <taxon>Eurotiomycetidae</taxon>
        <taxon>Eurotiales</taxon>
        <taxon>Aspergillaceae</taxon>
        <taxon>Aspergillus</taxon>
        <taxon>Aspergillus subgen. Circumdati</taxon>
    </lineage>
</organism>
<dbReference type="STRING" id="1220188.A0A4S3JIX9"/>
<feature type="domain" description="Tim10-like" evidence="16">
    <location>
        <begin position="24"/>
        <end position="85"/>
    </location>
</feature>
<dbReference type="AlphaFoldDB" id="A0A4S3JIX9"/>
<evidence type="ECO:0000313" key="18">
    <source>
        <dbReference type="EMBL" id="THC95479.1"/>
    </source>
</evidence>
<keyword evidence="19" id="KW-1185">Reference proteome</keyword>
<evidence type="ECO:0000313" key="19">
    <source>
        <dbReference type="Proteomes" id="UP000308092"/>
    </source>
</evidence>
<keyword evidence="7 14" id="KW-0653">Protein transport</keyword>
<evidence type="ECO:0000256" key="7">
    <source>
        <dbReference type="ARBA" id="ARBA00022927"/>
    </source>
</evidence>
<protein>
    <recommendedName>
        <fullName evidence="14">Mitochondrial import inner membrane translocase subunit</fullName>
    </recommendedName>
</protein>
<dbReference type="FunFam" id="1.10.287.810:FF:000001">
    <property type="entry name" value="mitochondrial import inner membrane translocase subunit TIM13"/>
    <property type="match status" value="1"/>
</dbReference>
<keyword evidence="10 14" id="KW-1015">Disulfide bond</keyword>
<evidence type="ECO:0000256" key="3">
    <source>
        <dbReference type="ARBA" id="ARBA00022448"/>
    </source>
</evidence>
<dbReference type="GO" id="GO:0015031">
    <property type="term" value="P:protein transport"/>
    <property type="evidence" value="ECO:0007669"/>
    <property type="project" value="UniProtKB-KW"/>
</dbReference>
<evidence type="ECO:0000256" key="12">
    <source>
        <dbReference type="ARBA" id="ARBA00025151"/>
    </source>
</evidence>
<dbReference type="GeneID" id="54326130"/>
<evidence type="ECO:0000256" key="13">
    <source>
        <dbReference type="ARBA" id="ARBA00025862"/>
    </source>
</evidence>
<evidence type="ECO:0000256" key="8">
    <source>
        <dbReference type="ARBA" id="ARBA00023010"/>
    </source>
</evidence>
<keyword evidence="5 14" id="KW-0999">Mitochondrion inner membrane</keyword>
<dbReference type="InterPro" id="IPR004217">
    <property type="entry name" value="Tim10-like"/>
</dbReference>
<evidence type="ECO:0000259" key="16">
    <source>
        <dbReference type="Pfam" id="PF02953"/>
    </source>
</evidence>
<feature type="region of interest" description="Disordered" evidence="15">
    <location>
        <begin position="96"/>
        <end position="115"/>
    </location>
</feature>
<evidence type="ECO:0000256" key="14">
    <source>
        <dbReference type="RuleBase" id="RU367043"/>
    </source>
</evidence>
<dbReference type="RefSeq" id="XP_033430100.1">
    <property type="nucleotide sequence ID" value="XM_033568105.1"/>
</dbReference>
<dbReference type="GO" id="GO:0046872">
    <property type="term" value="F:metal ion binding"/>
    <property type="evidence" value="ECO:0007669"/>
    <property type="project" value="UniProtKB-KW"/>
</dbReference>
<proteinExistence type="inferred from homology"/>
<reference evidence="18 19" key="1">
    <citation type="submission" date="2019-03" db="EMBL/GenBank/DDBJ databases">
        <title>The genome sequence of a newly discovered highly antifungal drug resistant Aspergillus species, Aspergillus tanneri NIH 1004.</title>
        <authorList>
            <person name="Mounaud S."/>
            <person name="Singh I."/>
            <person name="Joardar V."/>
            <person name="Pakala S."/>
            <person name="Pakala S."/>
            <person name="Venepally P."/>
            <person name="Hoover J."/>
            <person name="Nierman W."/>
            <person name="Chung J."/>
            <person name="Losada L."/>
        </authorList>
    </citation>
    <scope>NUCLEOTIDE SEQUENCE [LARGE SCALE GENOMIC DNA]</scope>
    <source>
        <strain evidence="18 19">NIH1004</strain>
    </source>
</reference>
<feature type="compositionally biased region" description="Polar residues" evidence="15">
    <location>
        <begin position="101"/>
        <end position="115"/>
    </location>
</feature>
<accession>A0A4S3JIX9</accession>
<keyword evidence="5 14" id="KW-0472">Membrane</keyword>
<keyword evidence="6" id="KW-0862">Zinc</keyword>
<dbReference type="Gene3D" id="1.10.287.810">
    <property type="entry name" value="Mitochondrial import inner membrane translocase subunit tim13 like domains"/>
    <property type="match status" value="1"/>
</dbReference>
<keyword evidence="3 14" id="KW-0813">Transport</keyword>
<evidence type="ECO:0000256" key="10">
    <source>
        <dbReference type="ARBA" id="ARBA00023157"/>
    </source>
</evidence>
<evidence type="ECO:0000256" key="11">
    <source>
        <dbReference type="ARBA" id="ARBA00023186"/>
    </source>
</evidence>
<dbReference type="EMBL" id="SOSA01000155">
    <property type="protein sequence ID" value="THC95479.1"/>
    <property type="molecule type" value="Genomic_DNA"/>
</dbReference>
<keyword evidence="4" id="KW-0479">Metal-binding</keyword>
<comment type="caution">
    <text evidence="18">The sequence shown here is derived from an EMBL/GenBank/DDBJ whole genome shotgun (WGS) entry which is preliminary data.</text>
</comment>
<evidence type="ECO:0000256" key="1">
    <source>
        <dbReference type="ARBA" id="ARBA00004137"/>
    </source>
</evidence>
<evidence type="ECO:0000256" key="9">
    <source>
        <dbReference type="ARBA" id="ARBA00023128"/>
    </source>
</evidence>
<dbReference type="InterPro" id="IPR035427">
    <property type="entry name" value="Tim10-like_dom_sf"/>
</dbReference>
<keyword evidence="11 14" id="KW-0143">Chaperone</keyword>
<evidence type="ECO:0000256" key="15">
    <source>
        <dbReference type="SAM" id="MobiDB-lite"/>
    </source>
</evidence>
<name>A0A4S3JIX9_9EURO</name>